<dbReference type="EC" id="5.6.2.4" evidence="17"/>
<evidence type="ECO:0000256" key="11">
    <source>
        <dbReference type="ARBA" id="ARBA00022840"/>
    </source>
</evidence>
<dbReference type="Gene3D" id="1.10.10.10">
    <property type="entry name" value="Winged helix-like DNA-binding domain superfamily/Winged helix DNA-binding domain"/>
    <property type="match status" value="1"/>
</dbReference>
<dbReference type="InterPro" id="IPR036388">
    <property type="entry name" value="WH-like_DNA-bd_sf"/>
</dbReference>
<proteinExistence type="evidence at transcript level"/>
<dbReference type="SUPFAM" id="SSF52540">
    <property type="entry name" value="P-loop containing nucleoside triphosphate hydrolases"/>
    <property type="match status" value="2"/>
</dbReference>
<evidence type="ECO:0000313" key="28">
    <source>
        <dbReference type="EMBL" id="JAI14882.1"/>
    </source>
</evidence>
<evidence type="ECO:0000256" key="5">
    <source>
        <dbReference type="ARBA" id="ARBA00022723"/>
    </source>
</evidence>
<keyword evidence="9 28" id="KW-0347">Helicase</keyword>
<evidence type="ECO:0000256" key="7">
    <source>
        <dbReference type="ARBA" id="ARBA00022763"/>
    </source>
</evidence>
<comment type="similarity">
    <text evidence="3">Belongs to the helicase family. RecQ subfamily.</text>
</comment>
<evidence type="ECO:0000259" key="27">
    <source>
        <dbReference type="PROSITE" id="PS51194"/>
    </source>
</evidence>
<dbReference type="Gene3D" id="1.10.150.80">
    <property type="entry name" value="HRDC domain"/>
    <property type="match status" value="1"/>
</dbReference>
<feature type="coiled-coil region" evidence="23">
    <location>
        <begin position="49"/>
        <end position="76"/>
    </location>
</feature>
<evidence type="ECO:0000256" key="24">
    <source>
        <dbReference type="SAM" id="MobiDB-lite"/>
    </source>
</evidence>
<keyword evidence="4" id="KW-0235">DNA replication</keyword>
<evidence type="ECO:0000256" key="10">
    <source>
        <dbReference type="ARBA" id="ARBA00022833"/>
    </source>
</evidence>
<dbReference type="InterPro" id="IPR032284">
    <property type="entry name" value="RecQ_Zn-bd"/>
</dbReference>
<dbReference type="SMART" id="SM00490">
    <property type="entry name" value="HELICc"/>
    <property type="match status" value="1"/>
</dbReference>
<evidence type="ECO:0000256" key="4">
    <source>
        <dbReference type="ARBA" id="ARBA00022705"/>
    </source>
</evidence>
<dbReference type="FunFam" id="3.40.50.300:FF:000537">
    <property type="entry name" value="Bloom syndrome RecQ-like helicase"/>
    <property type="match status" value="1"/>
</dbReference>
<dbReference type="AlphaFoldDB" id="A0A0K8TKJ6"/>
<dbReference type="InterPro" id="IPR044876">
    <property type="entry name" value="HRDC_dom_sf"/>
</dbReference>
<evidence type="ECO:0000256" key="17">
    <source>
        <dbReference type="ARBA" id="ARBA00034808"/>
    </source>
</evidence>
<dbReference type="Pfam" id="PF00271">
    <property type="entry name" value="Helicase_C"/>
    <property type="match status" value="1"/>
</dbReference>
<feature type="region of interest" description="Disordered" evidence="24">
    <location>
        <begin position="987"/>
        <end position="1049"/>
    </location>
</feature>
<dbReference type="Gene3D" id="3.40.50.300">
    <property type="entry name" value="P-loop containing nucleotide triphosphate hydrolases"/>
    <property type="match status" value="2"/>
</dbReference>
<dbReference type="GO" id="GO:0009378">
    <property type="term" value="F:four-way junction helicase activity"/>
    <property type="evidence" value="ECO:0007669"/>
    <property type="project" value="TreeGrafter"/>
</dbReference>
<dbReference type="SMART" id="SM00956">
    <property type="entry name" value="RQC"/>
    <property type="match status" value="1"/>
</dbReference>
<keyword evidence="14" id="KW-0413">Isomerase</keyword>
<dbReference type="PROSITE" id="PS51192">
    <property type="entry name" value="HELICASE_ATP_BIND_1"/>
    <property type="match status" value="1"/>
</dbReference>
<dbReference type="InterPro" id="IPR010997">
    <property type="entry name" value="HRDC-like_sf"/>
</dbReference>
<keyword evidence="10" id="KW-0862">Zinc</keyword>
<evidence type="ECO:0000256" key="15">
    <source>
        <dbReference type="ARBA" id="ARBA00023242"/>
    </source>
</evidence>
<dbReference type="InterPro" id="IPR002464">
    <property type="entry name" value="DNA/RNA_helicase_DEAH_CS"/>
</dbReference>
<keyword evidence="12" id="KW-0238">DNA-binding</keyword>
<dbReference type="InterPro" id="IPR004589">
    <property type="entry name" value="DNA_helicase_ATP-dep_RecQ"/>
</dbReference>
<feature type="domain" description="Helicase C-terminal" evidence="27">
    <location>
        <begin position="529"/>
        <end position="674"/>
    </location>
</feature>
<evidence type="ECO:0000256" key="8">
    <source>
        <dbReference type="ARBA" id="ARBA00022801"/>
    </source>
</evidence>
<keyword evidence="23" id="KW-0175">Coiled coil</keyword>
<dbReference type="PROSITE" id="PS51194">
    <property type="entry name" value="HELICASE_CTER"/>
    <property type="match status" value="1"/>
</dbReference>
<dbReference type="InterPro" id="IPR001650">
    <property type="entry name" value="Helicase_C-like"/>
</dbReference>
<keyword evidence="15" id="KW-0539">Nucleus</keyword>
<comment type="cofactor">
    <cofactor evidence="1">
        <name>Zn(2+)</name>
        <dbReference type="ChEBI" id="CHEBI:29105"/>
    </cofactor>
</comment>
<dbReference type="FunFam" id="3.40.50.300:FF:000340">
    <property type="entry name" value="Bloom syndrome, RecQ helicase"/>
    <property type="match status" value="1"/>
</dbReference>
<evidence type="ECO:0000256" key="1">
    <source>
        <dbReference type="ARBA" id="ARBA00001947"/>
    </source>
</evidence>
<evidence type="ECO:0000256" key="12">
    <source>
        <dbReference type="ARBA" id="ARBA00023125"/>
    </source>
</evidence>
<dbReference type="GO" id="GO:0043138">
    <property type="term" value="F:3'-5' DNA helicase activity"/>
    <property type="evidence" value="ECO:0007669"/>
    <property type="project" value="UniProtKB-EC"/>
</dbReference>
<keyword evidence="11" id="KW-0067">ATP-binding</keyword>
<keyword evidence="8" id="KW-0378">Hydrolase</keyword>
<dbReference type="FunFam" id="1.10.150.80:FF:000013">
    <property type="entry name" value="Bloom syndrome protein homolog"/>
    <property type="match status" value="1"/>
</dbReference>
<dbReference type="FunFam" id="1.10.10.10:FF:000495">
    <property type="entry name" value="RecQ family helicase MusN"/>
    <property type="match status" value="1"/>
</dbReference>
<sequence>LKNNLQFLKSSYIDLMEKCCAIIDQIPTEYFKLIRGFNTNTFLKLKVMRQKLKAKLKLTENSLKMIEEEHNLAEKEEDFFQRHSTEEYVNVYCEMNNGLSTKGKTEISLRNYSISDPCCNTSPTFEIPSYDHQNGSGKVCKSKTNTLVSDMVNLENFTKTIENAKKSGSDTESLKDLLLDIADEKLVTTKQKSDFQELSYGSMERISNRNKKNTIMFVNKKTNSDPDESNRTQLIDYEDTEVLVDNDGWQIYNVGDYIEDKRSNMPSCSNKADKTSHRTAVNFHSNTENDGITGEFDGFNFEHSARLKDAFTYFFGLKVFRPNQLQAVNAALCGKDCFILMPTGGGKSLCYQLPAILTEGVSIVISPLKSLILDQVNKLNSLDIYATHLSGEQTKEETRAVYVDLECNPPRIKLLYVTPEKISNSSKFQDTLDNLHRKGYISRFIIDEAHCVSQWGHDFRPDYKKLNVLRSRFINVPIMALTATATPRVRLDILKQLCLKNCKWFLSSFNRVNLKYIVLPKKGSSTIVEIEELIKMKFNTASGIIYCLSRRECDGLSSKLRNSGIKATSYHAGLSDATRESVQKDWVTNKFRVICATIAFGMGIDKPDVRFVMHYSLPKSIEGYYQESGRAGRDGEIAHCILYYNYSDMLRYKKMIDADTSDYEVKQVHYQNLHRMVGYCENITDCRRSQQLEYFGEYYLREQCLENRQTACDNCLSKNSYKSIDTTDMCLSIAKCVRDLCCGRQKFTLLHLVDVFKGSMIKKIIENRHDKTPYHGILKNWEKPDIQRLIRKLVLEGYLKEDIIFNNDIPQAYLGIGPKVDLLMIGKVKIEFTVKEKKEPVQASEEKSQAKEVGIETNLRLKQISERCYNDLLEKCRAIAAEKNVTMASIMNMQALNSMAQKLPETDADMLSIQHVTKANFLKYGQELLEITQNYAAEKLCIMMNYEELLSNAPVNKIENVSAVSNKNIQPHTEEVEVANNFHAKKRKRTWNGRQSSKNLTGFKKKKIRSPTKRSTSKPKQANKAKSFGVNRINGKQGFGLLPIPNQAK</sequence>
<evidence type="ECO:0000256" key="13">
    <source>
        <dbReference type="ARBA" id="ARBA00023204"/>
    </source>
</evidence>
<feature type="compositionally biased region" description="Basic residues" evidence="24">
    <location>
        <begin position="1003"/>
        <end position="1023"/>
    </location>
</feature>
<dbReference type="PROSITE" id="PS00690">
    <property type="entry name" value="DEAH_ATP_HELICASE"/>
    <property type="match status" value="1"/>
</dbReference>
<dbReference type="GO" id="GO:0003677">
    <property type="term" value="F:DNA binding"/>
    <property type="evidence" value="ECO:0007669"/>
    <property type="project" value="UniProtKB-KW"/>
</dbReference>
<dbReference type="CDD" id="cd18794">
    <property type="entry name" value="SF2_C_RecQ"/>
    <property type="match status" value="1"/>
</dbReference>
<dbReference type="InterPro" id="IPR018982">
    <property type="entry name" value="RQC_domain"/>
</dbReference>
<dbReference type="GO" id="GO:0005634">
    <property type="term" value="C:nucleus"/>
    <property type="evidence" value="ECO:0007669"/>
    <property type="project" value="UniProtKB-SubCell"/>
</dbReference>
<feature type="non-terminal residue" evidence="28">
    <location>
        <position position="1"/>
    </location>
</feature>
<dbReference type="InterPro" id="IPR014001">
    <property type="entry name" value="Helicase_ATP-bd"/>
</dbReference>
<evidence type="ECO:0000256" key="14">
    <source>
        <dbReference type="ARBA" id="ARBA00023235"/>
    </source>
</evidence>
<name>A0A0K8TKJ6_TABBR</name>
<keyword evidence="7" id="KW-0227">DNA damage</keyword>
<dbReference type="SMART" id="SM00487">
    <property type="entry name" value="DEXDc"/>
    <property type="match status" value="1"/>
</dbReference>
<evidence type="ECO:0000256" key="9">
    <source>
        <dbReference type="ARBA" id="ARBA00022806"/>
    </source>
</evidence>
<dbReference type="GO" id="GO:0006260">
    <property type="term" value="P:DNA replication"/>
    <property type="evidence" value="ECO:0007669"/>
    <property type="project" value="UniProtKB-KW"/>
</dbReference>
<dbReference type="PANTHER" id="PTHR13710:SF153">
    <property type="entry name" value="RECQ-LIKE DNA HELICASE BLM"/>
    <property type="match status" value="1"/>
</dbReference>
<keyword evidence="6" id="KW-0547">Nucleotide-binding</keyword>
<comment type="catalytic activity">
    <reaction evidence="16">
        <text>Couples ATP hydrolysis with the unwinding of duplex DNA by translocating in the 3'-5' direction.</text>
        <dbReference type="EC" id="5.6.2.4"/>
    </reaction>
</comment>
<dbReference type="PANTHER" id="PTHR13710">
    <property type="entry name" value="DNA HELICASE RECQ FAMILY MEMBER"/>
    <property type="match status" value="1"/>
</dbReference>
<evidence type="ECO:0000256" key="2">
    <source>
        <dbReference type="ARBA" id="ARBA00004123"/>
    </source>
</evidence>
<dbReference type="InterPro" id="IPR002121">
    <property type="entry name" value="HRDC_dom"/>
</dbReference>
<dbReference type="GO" id="GO:0000724">
    <property type="term" value="P:double-strand break repair via homologous recombination"/>
    <property type="evidence" value="ECO:0007669"/>
    <property type="project" value="UniProtKB-ARBA"/>
</dbReference>
<dbReference type="InterPro" id="IPR027417">
    <property type="entry name" value="P-loop_NTPase"/>
</dbReference>
<evidence type="ECO:0000256" key="3">
    <source>
        <dbReference type="ARBA" id="ARBA00005446"/>
    </source>
</evidence>
<comment type="subcellular location">
    <subcellularLocation>
        <location evidence="2">Nucleus</location>
    </subcellularLocation>
</comment>
<dbReference type="GO" id="GO:0046872">
    <property type="term" value="F:metal ion binding"/>
    <property type="evidence" value="ECO:0007669"/>
    <property type="project" value="UniProtKB-KW"/>
</dbReference>
<reference evidence="28" key="1">
    <citation type="journal article" date="2015" name="Insect Biochem. Mol. Biol.">
        <title>An insight into the sialome of the horse fly, Tabanus bromius.</title>
        <authorList>
            <person name="Ribeiro J.M."/>
            <person name="Kazimirova M."/>
            <person name="Takac P."/>
            <person name="Andersen J.F."/>
            <person name="Francischetti I.M."/>
        </authorList>
    </citation>
    <scope>NUCLEOTIDE SEQUENCE</scope>
</reference>
<comment type="catalytic activity">
    <reaction evidence="19">
        <text>ATP + H2O = ADP + phosphate + H(+)</text>
        <dbReference type="Rhea" id="RHEA:13065"/>
        <dbReference type="ChEBI" id="CHEBI:15377"/>
        <dbReference type="ChEBI" id="CHEBI:15378"/>
        <dbReference type="ChEBI" id="CHEBI:30616"/>
        <dbReference type="ChEBI" id="CHEBI:43474"/>
        <dbReference type="ChEBI" id="CHEBI:456216"/>
    </reaction>
</comment>
<dbReference type="Pfam" id="PF16124">
    <property type="entry name" value="RecQ_Zn_bind"/>
    <property type="match status" value="1"/>
</dbReference>
<dbReference type="Pfam" id="PF09382">
    <property type="entry name" value="RQC"/>
    <property type="match status" value="1"/>
</dbReference>
<evidence type="ECO:0000256" key="20">
    <source>
        <dbReference type="ARBA" id="ARBA00073450"/>
    </source>
</evidence>
<evidence type="ECO:0000256" key="6">
    <source>
        <dbReference type="ARBA" id="ARBA00022741"/>
    </source>
</evidence>
<evidence type="ECO:0000256" key="16">
    <source>
        <dbReference type="ARBA" id="ARBA00034617"/>
    </source>
</evidence>
<feature type="domain" description="Helicase ATP-binding" evidence="26">
    <location>
        <begin position="328"/>
        <end position="503"/>
    </location>
</feature>
<evidence type="ECO:0000256" key="23">
    <source>
        <dbReference type="SAM" id="Coils"/>
    </source>
</evidence>
<dbReference type="GO" id="GO:0005524">
    <property type="term" value="F:ATP binding"/>
    <property type="evidence" value="ECO:0007669"/>
    <property type="project" value="UniProtKB-KW"/>
</dbReference>
<evidence type="ECO:0000256" key="19">
    <source>
        <dbReference type="ARBA" id="ARBA00049360"/>
    </source>
</evidence>
<protein>
    <recommendedName>
        <fullName evidence="20">RecQ-like DNA helicase BLM</fullName>
        <ecNumber evidence="17">5.6.2.4</ecNumber>
    </recommendedName>
    <alternativeName>
        <fullName evidence="21">Bloom syndrome protein homolog</fullName>
    </alternativeName>
    <alternativeName>
        <fullName evidence="18">DNA 3'-5' helicase BLM</fullName>
    </alternativeName>
    <alternativeName>
        <fullName evidence="22">RecQ helicase homolog</fullName>
    </alternativeName>
</protein>
<dbReference type="PROSITE" id="PS50967">
    <property type="entry name" value="HRDC"/>
    <property type="match status" value="1"/>
</dbReference>
<evidence type="ECO:0000256" key="21">
    <source>
        <dbReference type="ARBA" id="ARBA00076065"/>
    </source>
</evidence>
<keyword evidence="13" id="KW-0234">DNA repair</keyword>
<evidence type="ECO:0000259" key="25">
    <source>
        <dbReference type="PROSITE" id="PS50967"/>
    </source>
</evidence>
<dbReference type="NCBIfam" id="TIGR00614">
    <property type="entry name" value="recQ_fam"/>
    <property type="match status" value="1"/>
</dbReference>
<evidence type="ECO:0000256" key="18">
    <source>
        <dbReference type="ARBA" id="ARBA00044542"/>
    </source>
</evidence>
<dbReference type="GO" id="GO:0007131">
    <property type="term" value="P:reciprocal meiotic recombination"/>
    <property type="evidence" value="ECO:0007669"/>
    <property type="project" value="UniProtKB-ARBA"/>
</dbReference>
<dbReference type="GO" id="GO:0005737">
    <property type="term" value="C:cytoplasm"/>
    <property type="evidence" value="ECO:0007669"/>
    <property type="project" value="TreeGrafter"/>
</dbReference>
<dbReference type="EMBL" id="GDAI01002721">
    <property type="protein sequence ID" value="JAI14882.1"/>
    <property type="molecule type" value="mRNA"/>
</dbReference>
<dbReference type="SUPFAM" id="SSF47819">
    <property type="entry name" value="HRDC-like"/>
    <property type="match status" value="1"/>
</dbReference>
<dbReference type="SMART" id="SM00341">
    <property type="entry name" value="HRDC"/>
    <property type="match status" value="1"/>
</dbReference>
<dbReference type="GO" id="GO:0005694">
    <property type="term" value="C:chromosome"/>
    <property type="evidence" value="ECO:0007669"/>
    <property type="project" value="TreeGrafter"/>
</dbReference>
<organism evidence="28">
    <name type="scientific">Tabanus bromius</name>
    <name type="common">Band-eyed brown horse fly</name>
    <dbReference type="NCBI Taxonomy" id="304241"/>
    <lineage>
        <taxon>Eukaryota</taxon>
        <taxon>Metazoa</taxon>
        <taxon>Ecdysozoa</taxon>
        <taxon>Arthropoda</taxon>
        <taxon>Hexapoda</taxon>
        <taxon>Insecta</taxon>
        <taxon>Pterygota</taxon>
        <taxon>Neoptera</taxon>
        <taxon>Endopterygota</taxon>
        <taxon>Diptera</taxon>
        <taxon>Brachycera</taxon>
        <taxon>Tabanomorpha</taxon>
        <taxon>Tabanoidea</taxon>
        <taxon>Tabanidae</taxon>
        <taxon>Tabanus</taxon>
    </lineage>
</organism>
<accession>A0A0K8TKJ6</accession>
<keyword evidence="5" id="KW-0479">Metal-binding</keyword>
<dbReference type="Pfam" id="PF00270">
    <property type="entry name" value="DEAD"/>
    <property type="match status" value="1"/>
</dbReference>
<evidence type="ECO:0000256" key="22">
    <source>
        <dbReference type="ARBA" id="ARBA00076271"/>
    </source>
</evidence>
<evidence type="ECO:0000259" key="26">
    <source>
        <dbReference type="PROSITE" id="PS51192"/>
    </source>
</evidence>
<dbReference type="Pfam" id="PF00570">
    <property type="entry name" value="HRDC"/>
    <property type="match status" value="1"/>
</dbReference>
<dbReference type="GO" id="GO:0016787">
    <property type="term" value="F:hydrolase activity"/>
    <property type="evidence" value="ECO:0007669"/>
    <property type="project" value="UniProtKB-KW"/>
</dbReference>
<dbReference type="InterPro" id="IPR011545">
    <property type="entry name" value="DEAD/DEAH_box_helicase_dom"/>
</dbReference>
<feature type="domain" description="HRDC" evidence="25">
    <location>
        <begin position="862"/>
        <end position="942"/>
    </location>
</feature>